<evidence type="ECO:0000256" key="1">
    <source>
        <dbReference type="SAM" id="MobiDB-lite"/>
    </source>
</evidence>
<accession>A0A9D4D3T6</accession>
<reference evidence="2" key="2">
    <citation type="submission" date="2020-11" db="EMBL/GenBank/DDBJ databases">
        <authorList>
            <person name="McCartney M.A."/>
            <person name="Auch B."/>
            <person name="Kono T."/>
            <person name="Mallez S."/>
            <person name="Becker A."/>
            <person name="Gohl D.M."/>
            <person name="Silverstein K.A.T."/>
            <person name="Koren S."/>
            <person name="Bechman K.B."/>
            <person name="Herman A."/>
            <person name="Abrahante J.E."/>
            <person name="Garbe J."/>
        </authorList>
    </citation>
    <scope>NUCLEOTIDE SEQUENCE</scope>
    <source>
        <strain evidence="2">Duluth1</strain>
        <tissue evidence="2">Whole animal</tissue>
    </source>
</reference>
<comment type="caution">
    <text evidence="2">The sequence shown here is derived from an EMBL/GenBank/DDBJ whole genome shotgun (WGS) entry which is preliminary data.</text>
</comment>
<dbReference type="AlphaFoldDB" id="A0A9D4D3T6"/>
<sequence length="70" mass="7692">MCDICGSSEHPGAMHVLSSREPWLVQQRPRKSPATQNGGKQQAQRQRTSVSNTCTDICGQEYGRSCAEIV</sequence>
<name>A0A9D4D3T6_DREPO</name>
<dbReference type="EMBL" id="JAIWYP010000011">
    <property type="protein sequence ID" value="KAH3738272.1"/>
    <property type="molecule type" value="Genomic_DNA"/>
</dbReference>
<gene>
    <name evidence="2" type="ORF">DPMN_044903</name>
</gene>
<keyword evidence="3" id="KW-1185">Reference proteome</keyword>
<reference evidence="2" key="1">
    <citation type="journal article" date="2019" name="bioRxiv">
        <title>The Genome of the Zebra Mussel, Dreissena polymorpha: A Resource for Invasive Species Research.</title>
        <authorList>
            <person name="McCartney M.A."/>
            <person name="Auch B."/>
            <person name="Kono T."/>
            <person name="Mallez S."/>
            <person name="Zhang Y."/>
            <person name="Obille A."/>
            <person name="Becker A."/>
            <person name="Abrahante J.E."/>
            <person name="Garbe J."/>
            <person name="Badalamenti J.P."/>
            <person name="Herman A."/>
            <person name="Mangelson H."/>
            <person name="Liachko I."/>
            <person name="Sullivan S."/>
            <person name="Sone E.D."/>
            <person name="Koren S."/>
            <person name="Silverstein K.A.T."/>
            <person name="Beckman K.B."/>
            <person name="Gohl D.M."/>
        </authorList>
    </citation>
    <scope>NUCLEOTIDE SEQUENCE</scope>
    <source>
        <strain evidence="2">Duluth1</strain>
        <tissue evidence="2">Whole animal</tissue>
    </source>
</reference>
<evidence type="ECO:0000313" key="3">
    <source>
        <dbReference type="Proteomes" id="UP000828390"/>
    </source>
</evidence>
<organism evidence="2 3">
    <name type="scientific">Dreissena polymorpha</name>
    <name type="common">Zebra mussel</name>
    <name type="synonym">Mytilus polymorpha</name>
    <dbReference type="NCBI Taxonomy" id="45954"/>
    <lineage>
        <taxon>Eukaryota</taxon>
        <taxon>Metazoa</taxon>
        <taxon>Spiralia</taxon>
        <taxon>Lophotrochozoa</taxon>
        <taxon>Mollusca</taxon>
        <taxon>Bivalvia</taxon>
        <taxon>Autobranchia</taxon>
        <taxon>Heteroconchia</taxon>
        <taxon>Euheterodonta</taxon>
        <taxon>Imparidentia</taxon>
        <taxon>Neoheterodontei</taxon>
        <taxon>Myida</taxon>
        <taxon>Dreissenoidea</taxon>
        <taxon>Dreissenidae</taxon>
        <taxon>Dreissena</taxon>
    </lineage>
</organism>
<proteinExistence type="predicted"/>
<evidence type="ECO:0000313" key="2">
    <source>
        <dbReference type="EMBL" id="KAH3738272.1"/>
    </source>
</evidence>
<feature type="region of interest" description="Disordered" evidence="1">
    <location>
        <begin position="1"/>
        <end position="50"/>
    </location>
</feature>
<dbReference type="Proteomes" id="UP000828390">
    <property type="component" value="Unassembled WGS sequence"/>
</dbReference>
<feature type="compositionally biased region" description="Polar residues" evidence="1">
    <location>
        <begin position="33"/>
        <end position="50"/>
    </location>
</feature>
<protein>
    <submittedName>
        <fullName evidence="2">Uncharacterized protein</fullName>
    </submittedName>
</protein>